<dbReference type="OrthoDB" id="10511170at2759"/>
<feature type="region of interest" description="Disordered" evidence="1">
    <location>
        <begin position="143"/>
        <end position="186"/>
    </location>
</feature>
<evidence type="ECO:0000313" key="2">
    <source>
        <dbReference type="EMBL" id="MBY71260.1"/>
    </source>
</evidence>
<proteinExistence type="predicted"/>
<dbReference type="EMBL" id="GGMS01002057">
    <property type="protein sequence ID" value="MBY71260.1"/>
    <property type="molecule type" value="Transcribed_RNA"/>
</dbReference>
<protein>
    <submittedName>
        <fullName evidence="2">Uncharacterized protein</fullName>
    </submittedName>
</protein>
<dbReference type="AlphaFoldDB" id="A0A2S2Q0W2"/>
<feature type="compositionally biased region" description="Basic residues" evidence="1">
    <location>
        <begin position="166"/>
        <end position="176"/>
    </location>
</feature>
<gene>
    <name evidence="2" type="ORF">g.13440</name>
</gene>
<sequence>MYIIFSALRVQVLTIKKYGSRFDKKCFFSFIFFYIIFANECIVCADCHVLVHDRCLAPDVVGSTVSDLHGILKSTAGDRESGQKGSPRVWHLDDLEVHDYGYYVHRELEAFLVPCRVPPKRDGTIEPVVAEFCKMFAGRTDPSDKTAAVSADEPNSADVQSGNGGRSRRRRRRNRRRTDAQAITKN</sequence>
<reference evidence="2" key="1">
    <citation type="submission" date="2018-04" db="EMBL/GenBank/DDBJ databases">
        <title>Transcriptome assembly of Sipha flava.</title>
        <authorList>
            <person name="Scully E.D."/>
            <person name="Geib S.M."/>
            <person name="Palmer N.A."/>
            <person name="Koch K."/>
            <person name="Bradshaw J."/>
            <person name="Heng-Moss T."/>
            <person name="Sarath G."/>
        </authorList>
    </citation>
    <scope>NUCLEOTIDE SEQUENCE</scope>
</reference>
<organism evidence="2">
    <name type="scientific">Sipha flava</name>
    <name type="common">yellow sugarcane aphid</name>
    <dbReference type="NCBI Taxonomy" id="143950"/>
    <lineage>
        <taxon>Eukaryota</taxon>
        <taxon>Metazoa</taxon>
        <taxon>Ecdysozoa</taxon>
        <taxon>Arthropoda</taxon>
        <taxon>Hexapoda</taxon>
        <taxon>Insecta</taxon>
        <taxon>Pterygota</taxon>
        <taxon>Neoptera</taxon>
        <taxon>Paraneoptera</taxon>
        <taxon>Hemiptera</taxon>
        <taxon>Sternorrhyncha</taxon>
        <taxon>Aphidomorpha</taxon>
        <taxon>Aphidoidea</taxon>
        <taxon>Aphididae</taxon>
        <taxon>Sipha</taxon>
    </lineage>
</organism>
<accession>A0A2S2Q0W2</accession>
<evidence type="ECO:0000256" key="1">
    <source>
        <dbReference type="SAM" id="MobiDB-lite"/>
    </source>
</evidence>
<name>A0A2S2Q0W2_9HEMI</name>